<dbReference type="SUPFAM" id="SSF47384">
    <property type="entry name" value="Homodimeric domain of signal transducing histidine kinase"/>
    <property type="match status" value="1"/>
</dbReference>
<organism evidence="9 10">
    <name type="scientific">Roseofilum casamattae BLCC-M143</name>
    <dbReference type="NCBI Taxonomy" id="3022442"/>
    <lineage>
        <taxon>Bacteria</taxon>
        <taxon>Bacillati</taxon>
        <taxon>Cyanobacteriota</taxon>
        <taxon>Cyanophyceae</taxon>
        <taxon>Desertifilales</taxon>
        <taxon>Desertifilaceae</taxon>
        <taxon>Roseofilum</taxon>
        <taxon>Roseofilum casamattae</taxon>
    </lineage>
</organism>
<dbReference type="PRINTS" id="PR00344">
    <property type="entry name" value="BCTRLSENSOR"/>
</dbReference>
<protein>
    <recommendedName>
        <fullName evidence="2">histidine kinase</fullName>
        <ecNumber evidence="2">2.7.13.3</ecNumber>
    </recommendedName>
</protein>
<dbReference type="InterPro" id="IPR005467">
    <property type="entry name" value="His_kinase_dom"/>
</dbReference>
<evidence type="ECO:0000256" key="4">
    <source>
        <dbReference type="ARBA" id="ARBA00022679"/>
    </source>
</evidence>
<comment type="catalytic activity">
    <reaction evidence="1">
        <text>ATP + protein L-histidine = ADP + protein N-phospho-L-histidine.</text>
        <dbReference type="EC" id="2.7.13.3"/>
    </reaction>
</comment>
<evidence type="ECO:0000256" key="6">
    <source>
        <dbReference type="ARBA" id="ARBA00023012"/>
    </source>
</evidence>
<keyword evidence="7" id="KW-1133">Transmembrane helix</keyword>
<dbReference type="InterPro" id="IPR050736">
    <property type="entry name" value="Sensor_HK_Regulatory"/>
</dbReference>
<evidence type="ECO:0000313" key="9">
    <source>
        <dbReference type="EMBL" id="MDJ1183152.1"/>
    </source>
</evidence>
<sequence>MLNFSQPRTWLTLGSCLIALFLSSAFAIAHQSIANRLLPLEEMYDESLGLAYYLNDLLFIVSEAEIIQNISLETGDREQLELIFSYLQELSEEAKTATEDWEDEELFSELNVALDSFIETLAESRDRAVTDNLSPRDRLEISRELVEARLELQIVVQGLLEEISWEQQWEITDARIDLDRSLWLIGIFLGLSLVILGILSVWLRSLLGQNEHSATELQHHNQSLSQELHVAIADLQNTKTLLAAESHRCREIEAAREDMERAKELTDLKLNFFSLASHEFRTPLSTILVSAQLLDNAKAEWSAEKRSRNLRRIQAAAKSMTQLLADILILTRAEAGKLEFTPETITLPEFCQNLVEEVKYNTQAQHEISLSYDGDYQEAYLDEKLLRAILMSLLVNAIKYSPPESEIKLIVIGEENKTRFQVCDRGIGIPPVDRKHLFETFHRGQNAQASVGTGLGLALVKKCLDLHGGAIAVDSQLGTGTTFTIEIPWLSRSEE</sequence>
<keyword evidence="6" id="KW-0902">Two-component regulatory system</keyword>
<evidence type="ECO:0000256" key="1">
    <source>
        <dbReference type="ARBA" id="ARBA00000085"/>
    </source>
</evidence>
<dbReference type="EMBL" id="JAQOSQ010000006">
    <property type="protein sequence ID" value="MDJ1183152.1"/>
    <property type="molecule type" value="Genomic_DNA"/>
</dbReference>
<dbReference type="Pfam" id="PF02518">
    <property type="entry name" value="HATPase_c"/>
    <property type="match status" value="1"/>
</dbReference>
<comment type="caution">
    <text evidence="9">The sequence shown here is derived from an EMBL/GenBank/DDBJ whole genome shotgun (WGS) entry which is preliminary data.</text>
</comment>
<dbReference type="GO" id="GO:0016301">
    <property type="term" value="F:kinase activity"/>
    <property type="evidence" value="ECO:0007669"/>
    <property type="project" value="UniProtKB-KW"/>
</dbReference>
<dbReference type="PROSITE" id="PS50109">
    <property type="entry name" value="HIS_KIN"/>
    <property type="match status" value="1"/>
</dbReference>
<proteinExistence type="predicted"/>
<dbReference type="Proteomes" id="UP001232992">
    <property type="component" value="Unassembled WGS sequence"/>
</dbReference>
<keyword evidence="5 9" id="KW-0418">Kinase</keyword>
<dbReference type="SMART" id="SM00388">
    <property type="entry name" value="HisKA"/>
    <property type="match status" value="1"/>
</dbReference>
<evidence type="ECO:0000259" key="8">
    <source>
        <dbReference type="PROSITE" id="PS50109"/>
    </source>
</evidence>
<keyword evidence="10" id="KW-1185">Reference proteome</keyword>
<keyword evidence="7" id="KW-0472">Membrane</keyword>
<dbReference type="RefSeq" id="WP_283757807.1">
    <property type="nucleotide sequence ID" value="NZ_JAQOSQ010000006.1"/>
</dbReference>
<dbReference type="PANTHER" id="PTHR43711">
    <property type="entry name" value="TWO-COMPONENT HISTIDINE KINASE"/>
    <property type="match status" value="1"/>
</dbReference>
<dbReference type="SUPFAM" id="SSF55874">
    <property type="entry name" value="ATPase domain of HSP90 chaperone/DNA topoisomerase II/histidine kinase"/>
    <property type="match status" value="1"/>
</dbReference>
<dbReference type="SMART" id="SM00387">
    <property type="entry name" value="HATPase_c"/>
    <property type="match status" value="1"/>
</dbReference>
<reference evidence="9 10" key="1">
    <citation type="submission" date="2023-01" db="EMBL/GenBank/DDBJ databases">
        <title>Novel diversity within Roseofilum (Cyanobacteria; Desertifilaceae) from marine benthic mats with descriptions of four novel species.</title>
        <authorList>
            <person name="Wang Y."/>
            <person name="Berthold D.E."/>
            <person name="Hu J."/>
            <person name="Lefler F.W."/>
            <person name="Laughinghouse H.D. IV."/>
        </authorList>
    </citation>
    <scope>NUCLEOTIDE SEQUENCE [LARGE SCALE GENOMIC DNA]</scope>
    <source>
        <strain evidence="9 10">BLCC-M143</strain>
    </source>
</reference>
<dbReference type="InterPro" id="IPR036890">
    <property type="entry name" value="HATPase_C_sf"/>
</dbReference>
<keyword evidence="3" id="KW-0597">Phosphoprotein</keyword>
<evidence type="ECO:0000256" key="7">
    <source>
        <dbReference type="SAM" id="Phobius"/>
    </source>
</evidence>
<feature type="domain" description="Histidine kinase" evidence="8">
    <location>
        <begin position="275"/>
        <end position="491"/>
    </location>
</feature>
<dbReference type="Gene3D" id="1.10.287.130">
    <property type="match status" value="1"/>
</dbReference>
<dbReference type="InterPro" id="IPR003661">
    <property type="entry name" value="HisK_dim/P_dom"/>
</dbReference>
<keyword evidence="4" id="KW-0808">Transferase</keyword>
<name>A0ABT7BVD3_9CYAN</name>
<dbReference type="Gene3D" id="3.30.565.10">
    <property type="entry name" value="Histidine kinase-like ATPase, C-terminal domain"/>
    <property type="match status" value="1"/>
</dbReference>
<dbReference type="CDD" id="cd00082">
    <property type="entry name" value="HisKA"/>
    <property type="match status" value="1"/>
</dbReference>
<evidence type="ECO:0000256" key="2">
    <source>
        <dbReference type="ARBA" id="ARBA00012438"/>
    </source>
</evidence>
<dbReference type="InterPro" id="IPR036097">
    <property type="entry name" value="HisK_dim/P_sf"/>
</dbReference>
<evidence type="ECO:0000256" key="3">
    <source>
        <dbReference type="ARBA" id="ARBA00022553"/>
    </source>
</evidence>
<dbReference type="InterPro" id="IPR003594">
    <property type="entry name" value="HATPase_dom"/>
</dbReference>
<dbReference type="EC" id="2.7.13.3" evidence="2"/>
<dbReference type="PANTHER" id="PTHR43711:SF26">
    <property type="entry name" value="SENSOR HISTIDINE KINASE RCSC"/>
    <property type="match status" value="1"/>
</dbReference>
<dbReference type="InterPro" id="IPR004358">
    <property type="entry name" value="Sig_transdc_His_kin-like_C"/>
</dbReference>
<feature type="transmembrane region" description="Helical" evidence="7">
    <location>
        <begin position="182"/>
        <end position="203"/>
    </location>
</feature>
<keyword evidence="7" id="KW-0812">Transmembrane</keyword>
<dbReference type="CDD" id="cd00075">
    <property type="entry name" value="HATPase"/>
    <property type="match status" value="1"/>
</dbReference>
<evidence type="ECO:0000256" key="5">
    <source>
        <dbReference type="ARBA" id="ARBA00022777"/>
    </source>
</evidence>
<dbReference type="Pfam" id="PF00512">
    <property type="entry name" value="HisKA"/>
    <property type="match status" value="1"/>
</dbReference>
<gene>
    <name evidence="9" type="ORF">PMH09_08085</name>
</gene>
<accession>A0ABT7BVD3</accession>
<evidence type="ECO:0000313" key="10">
    <source>
        <dbReference type="Proteomes" id="UP001232992"/>
    </source>
</evidence>